<feature type="transmembrane region" description="Helical" evidence="19">
    <location>
        <begin position="196"/>
        <end position="215"/>
    </location>
</feature>
<evidence type="ECO:0000256" key="3">
    <source>
        <dbReference type="ARBA" id="ARBA00005119"/>
    </source>
</evidence>
<comment type="catalytic activity">
    <reaction evidence="1 18">
        <text>a 1,2-diacyl-sn-glycero-3-phosphate + CTP + H(+) = a CDP-1,2-diacyl-sn-glycerol + diphosphate</text>
        <dbReference type="Rhea" id="RHEA:16229"/>
        <dbReference type="ChEBI" id="CHEBI:15378"/>
        <dbReference type="ChEBI" id="CHEBI:33019"/>
        <dbReference type="ChEBI" id="CHEBI:37563"/>
        <dbReference type="ChEBI" id="CHEBI:58332"/>
        <dbReference type="ChEBI" id="CHEBI:58608"/>
        <dbReference type="EC" id="2.7.7.41"/>
    </reaction>
</comment>
<feature type="transmembrane region" description="Helical" evidence="19">
    <location>
        <begin position="20"/>
        <end position="40"/>
    </location>
</feature>
<evidence type="ECO:0000256" key="1">
    <source>
        <dbReference type="ARBA" id="ARBA00001698"/>
    </source>
</evidence>
<evidence type="ECO:0000256" key="7">
    <source>
        <dbReference type="ARBA" id="ARBA00019373"/>
    </source>
</evidence>
<evidence type="ECO:0000256" key="16">
    <source>
        <dbReference type="ARBA" id="ARBA00023209"/>
    </source>
</evidence>
<feature type="transmembrane region" description="Helical" evidence="19">
    <location>
        <begin position="129"/>
        <end position="150"/>
    </location>
</feature>
<dbReference type="Proteomes" id="UP000002217">
    <property type="component" value="Chromosome"/>
</dbReference>
<evidence type="ECO:0000313" key="20">
    <source>
        <dbReference type="EMBL" id="ACV63948.1"/>
    </source>
</evidence>
<comment type="pathway">
    <text evidence="4">Lipid metabolism.</text>
</comment>
<evidence type="ECO:0000256" key="18">
    <source>
        <dbReference type="RuleBase" id="RU003938"/>
    </source>
</evidence>
<evidence type="ECO:0000313" key="21">
    <source>
        <dbReference type="Proteomes" id="UP000002217"/>
    </source>
</evidence>
<accession>C8W4R2</accession>
<dbReference type="eggNOG" id="COG0575">
    <property type="taxonomic scope" value="Bacteria"/>
</dbReference>
<dbReference type="KEGG" id="dae:Dtox_3206"/>
<dbReference type="EC" id="2.7.7.41" evidence="6 18"/>
<dbReference type="STRING" id="485916.Dtox_3206"/>
<feature type="transmembrane region" description="Helical" evidence="19">
    <location>
        <begin position="78"/>
        <end position="97"/>
    </location>
</feature>
<evidence type="ECO:0000256" key="6">
    <source>
        <dbReference type="ARBA" id="ARBA00012487"/>
    </source>
</evidence>
<dbReference type="UniPathway" id="UPA00557">
    <property type="reaction ID" value="UER00614"/>
</dbReference>
<comment type="pathway">
    <text evidence="3 18">Phospholipid metabolism; CDP-diacylglycerol biosynthesis; CDP-diacylglycerol from sn-glycerol 3-phosphate: step 3/3.</text>
</comment>
<reference evidence="20 21" key="1">
    <citation type="journal article" date="2009" name="Stand. Genomic Sci.">
        <title>Complete genome sequence of Desulfotomaculum acetoxidans type strain (5575).</title>
        <authorList>
            <person name="Spring S."/>
            <person name="Lapidus A."/>
            <person name="Schroder M."/>
            <person name="Gleim D."/>
            <person name="Sims D."/>
            <person name="Meincke L."/>
            <person name="Glavina Del Rio T."/>
            <person name="Tice H."/>
            <person name="Copeland A."/>
            <person name="Cheng J.F."/>
            <person name="Lucas S."/>
            <person name="Chen F."/>
            <person name="Nolan M."/>
            <person name="Bruce D."/>
            <person name="Goodwin L."/>
            <person name="Pitluck S."/>
            <person name="Ivanova N."/>
            <person name="Mavromatis K."/>
            <person name="Mikhailova N."/>
            <person name="Pati A."/>
            <person name="Chen A."/>
            <person name="Palaniappan K."/>
            <person name="Land M."/>
            <person name="Hauser L."/>
            <person name="Chang Y.J."/>
            <person name="Jeffries C.D."/>
            <person name="Chain P."/>
            <person name="Saunders E."/>
            <person name="Brettin T."/>
            <person name="Detter J.C."/>
            <person name="Goker M."/>
            <person name="Bristow J."/>
            <person name="Eisen J.A."/>
            <person name="Markowitz V."/>
            <person name="Hugenholtz P."/>
            <person name="Kyrpides N.C."/>
            <person name="Klenk H.P."/>
            <person name="Han C."/>
        </authorList>
    </citation>
    <scope>NUCLEOTIDE SEQUENCE [LARGE SCALE GENOMIC DNA]</scope>
    <source>
        <strain evidence="21">ATCC 49208 / DSM 771 / VKM B-1644</strain>
    </source>
</reference>
<evidence type="ECO:0000256" key="2">
    <source>
        <dbReference type="ARBA" id="ARBA00004651"/>
    </source>
</evidence>
<dbReference type="GO" id="GO:0016024">
    <property type="term" value="P:CDP-diacylglycerol biosynthetic process"/>
    <property type="evidence" value="ECO:0007669"/>
    <property type="project" value="UniProtKB-UniPathway"/>
</dbReference>
<dbReference type="PANTHER" id="PTHR46382">
    <property type="entry name" value="PHOSPHATIDATE CYTIDYLYLTRANSFERASE"/>
    <property type="match status" value="1"/>
</dbReference>
<keyword evidence="12 18" id="KW-0548">Nucleotidyltransferase</keyword>
<evidence type="ECO:0000256" key="14">
    <source>
        <dbReference type="ARBA" id="ARBA00023098"/>
    </source>
</evidence>
<keyword evidence="8" id="KW-1003">Cell membrane</keyword>
<protein>
    <recommendedName>
        <fullName evidence="7 18">Phosphatidate cytidylyltransferase</fullName>
        <ecNumber evidence="6 18">2.7.7.41</ecNumber>
    </recommendedName>
</protein>
<dbReference type="HOGENOM" id="CLU_037294_3_3_9"/>
<dbReference type="GO" id="GO:0005886">
    <property type="term" value="C:plasma membrane"/>
    <property type="evidence" value="ECO:0007669"/>
    <property type="project" value="UniProtKB-SubCell"/>
</dbReference>
<evidence type="ECO:0000256" key="15">
    <source>
        <dbReference type="ARBA" id="ARBA00023136"/>
    </source>
</evidence>
<organism evidence="20 21">
    <name type="scientific">Desulfofarcimen acetoxidans (strain ATCC 49208 / DSM 771 / KCTC 5769 / VKM B-1644 / 5575)</name>
    <name type="common">Desulfotomaculum acetoxidans</name>
    <dbReference type="NCBI Taxonomy" id="485916"/>
    <lineage>
        <taxon>Bacteria</taxon>
        <taxon>Bacillati</taxon>
        <taxon>Bacillota</taxon>
        <taxon>Clostridia</taxon>
        <taxon>Eubacteriales</taxon>
        <taxon>Peptococcaceae</taxon>
        <taxon>Desulfofarcimen</taxon>
    </lineage>
</organism>
<keyword evidence="10 18" id="KW-0808">Transferase</keyword>
<dbReference type="AlphaFoldDB" id="C8W4R2"/>
<evidence type="ECO:0000256" key="5">
    <source>
        <dbReference type="ARBA" id="ARBA00010185"/>
    </source>
</evidence>
<feature type="transmembrane region" description="Helical" evidence="19">
    <location>
        <begin position="104"/>
        <end position="123"/>
    </location>
</feature>
<dbReference type="InterPro" id="IPR000374">
    <property type="entry name" value="PC_trans"/>
</dbReference>
<keyword evidence="11 18" id="KW-0812">Transmembrane</keyword>
<evidence type="ECO:0000256" key="17">
    <source>
        <dbReference type="ARBA" id="ARBA00023264"/>
    </source>
</evidence>
<dbReference type="PROSITE" id="PS01315">
    <property type="entry name" value="CDS"/>
    <property type="match status" value="1"/>
</dbReference>
<evidence type="ECO:0000256" key="4">
    <source>
        <dbReference type="ARBA" id="ARBA00005189"/>
    </source>
</evidence>
<evidence type="ECO:0000256" key="19">
    <source>
        <dbReference type="SAM" id="Phobius"/>
    </source>
</evidence>
<evidence type="ECO:0000256" key="11">
    <source>
        <dbReference type="ARBA" id="ARBA00022692"/>
    </source>
</evidence>
<evidence type="ECO:0000256" key="12">
    <source>
        <dbReference type="ARBA" id="ARBA00022695"/>
    </source>
</evidence>
<evidence type="ECO:0000256" key="13">
    <source>
        <dbReference type="ARBA" id="ARBA00022989"/>
    </source>
</evidence>
<keyword evidence="15 19" id="KW-0472">Membrane</keyword>
<keyword evidence="9" id="KW-0444">Lipid biosynthesis</keyword>
<gene>
    <name evidence="20" type="ordered locus">Dtox_3206</name>
</gene>
<evidence type="ECO:0000256" key="10">
    <source>
        <dbReference type="ARBA" id="ARBA00022679"/>
    </source>
</evidence>
<name>C8W4R2_DESAS</name>
<comment type="subcellular location">
    <subcellularLocation>
        <location evidence="2">Cell membrane</location>
        <topology evidence="2">Multi-pass membrane protein</topology>
    </subcellularLocation>
</comment>
<feature type="transmembrane region" description="Helical" evidence="19">
    <location>
        <begin position="52"/>
        <end position="72"/>
    </location>
</feature>
<sequence length="262" mass="28577">MLWKRILSGLVGIPFMLLVVWYGQVPLLVLTAFIMFCGYYEINDILPGNRKAARFGLMLLGGLMLLADAFFYHGSITGLVLVGVLLLNLLAVVLLYPDFSPSDGAASLYGTFYVGLITYLYLLRVLPDGVAWLIFALLNTWAADTGAYFIGKTWGRRKLAPNLSPKKTMEGAVGGIVSCLLVSTVFHFYFSEPALVKLLVLSVLVALAGLLGDLIESVMKRQAGLKDSGKLIPGHGGVLDRFDSFLLIAPLVYYYVNLTILG</sequence>
<evidence type="ECO:0000256" key="9">
    <source>
        <dbReference type="ARBA" id="ARBA00022516"/>
    </source>
</evidence>
<proteinExistence type="inferred from homology"/>
<dbReference type="PANTHER" id="PTHR46382:SF1">
    <property type="entry name" value="PHOSPHATIDATE CYTIDYLYLTRANSFERASE"/>
    <property type="match status" value="1"/>
</dbReference>
<feature type="transmembrane region" description="Helical" evidence="19">
    <location>
        <begin position="171"/>
        <end position="190"/>
    </location>
</feature>
<keyword evidence="16" id="KW-0594">Phospholipid biosynthesis</keyword>
<dbReference type="Pfam" id="PF01148">
    <property type="entry name" value="CTP_transf_1"/>
    <property type="match status" value="1"/>
</dbReference>
<keyword evidence="14" id="KW-0443">Lipid metabolism</keyword>
<keyword evidence="13 19" id="KW-1133">Transmembrane helix</keyword>
<dbReference type="RefSeq" id="WP_015758640.1">
    <property type="nucleotide sequence ID" value="NC_013216.1"/>
</dbReference>
<keyword evidence="21" id="KW-1185">Reference proteome</keyword>
<dbReference type="OrthoDB" id="9799199at2"/>
<dbReference type="EMBL" id="CP001720">
    <property type="protein sequence ID" value="ACV63948.1"/>
    <property type="molecule type" value="Genomic_DNA"/>
</dbReference>
<comment type="similarity">
    <text evidence="5 18">Belongs to the CDS family.</text>
</comment>
<evidence type="ECO:0000256" key="8">
    <source>
        <dbReference type="ARBA" id="ARBA00022475"/>
    </source>
</evidence>
<dbReference type="GO" id="GO:0004605">
    <property type="term" value="F:phosphatidate cytidylyltransferase activity"/>
    <property type="evidence" value="ECO:0007669"/>
    <property type="project" value="UniProtKB-EC"/>
</dbReference>
<keyword evidence="17" id="KW-1208">Phospholipid metabolism</keyword>